<protein>
    <submittedName>
        <fullName evidence="4">Enoyl-CoA hydratase</fullName>
    </submittedName>
</protein>
<accession>A0A2N0VH97</accession>
<dbReference type="Gene3D" id="1.10.12.10">
    <property type="entry name" value="Lyase 2-enoyl-coa Hydratase, Chain A, domain 2"/>
    <property type="match status" value="1"/>
</dbReference>
<evidence type="ECO:0000313" key="5">
    <source>
        <dbReference type="Proteomes" id="UP000233398"/>
    </source>
</evidence>
<dbReference type="OrthoDB" id="9775794at2"/>
<comment type="caution">
    <text evidence="4">The sequence shown here is derived from an EMBL/GenBank/DDBJ whole genome shotgun (WGS) entry which is preliminary data.</text>
</comment>
<dbReference type="EMBL" id="PISP01000002">
    <property type="protein sequence ID" value="PKD43559.1"/>
    <property type="molecule type" value="Genomic_DNA"/>
</dbReference>
<keyword evidence="5" id="KW-1185">Reference proteome</keyword>
<evidence type="ECO:0000313" key="4">
    <source>
        <dbReference type="EMBL" id="PKD43559.1"/>
    </source>
</evidence>
<name>A0A2N0VH97_9BACT</name>
<dbReference type="AlphaFoldDB" id="A0A2N0VH97"/>
<dbReference type="Pfam" id="PF00378">
    <property type="entry name" value="ECH_1"/>
    <property type="match status" value="1"/>
</dbReference>
<dbReference type="InterPro" id="IPR001753">
    <property type="entry name" value="Enoyl-CoA_hydra/iso"/>
</dbReference>
<dbReference type="Proteomes" id="UP000233398">
    <property type="component" value="Unassembled WGS sequence"/>
</dbReference>
<dbReference type="PANTHER" id="PTHR11941:SF54">
    <property type="entry name" value="ENOYL-COA HYDRATASE, MITOCHONDRIAL"/>
    <property type="match status" value="1"/>
</dbReference>
<dbReference type="FunFam" id="3.90.226.10:FF:000009">
    <property type="entry name" value="Carnitinyl-CoA dehydratase"/>
    <property type="match status" value="1"/>
</dbReference>
<dbReference type="InterPro" id="IPR018376">
    <property type="entry name" value="Enoyl-CoA_hyd/isom_CS"/>
</dbReference>
<dbReference type="CDD" id="cd06558">
    <property type="entry name" value="crotonase-like"/>
    <property type="match status" value="1"/>
</dbReference>
<dbReference type="RefSeq" id="WP_101073101.1">
    <property type="nucleotide sequence ID" value="NZ_PISP01000002.1"/>
</dbReference>
<gene>
    <name evidence="4" type="ORF">CWD77_08300</name>
</gene>
<dbReference type="SUPFAM" id="SSF52096">
    <property type="entry name" value="ClpP/crotonase"/>
    <property type="match status" value="1"/>
</dbReference>
<sequence length="261" mass="27832">MTSYNFDTLLLETDENGIAVLTVNRPDKLNALNNTVLDELEKAVKKIEKDEDIRAVVVTGAGEKAFVAGADIKELNTLNKKQGEKQSVRGQKVFFALENCSKPVIAVVNGYALGGGAELAMACHIRIAEENAVFGLPEVGLGLIPGYGGTQRLPQLVGKSKAMELILTGGQMKAEEALSTGLASQVVPQGAGVEKARELASKMLKNGPVALSKAIASVNTGFRVKGFSDEAELFGELCETEDFKEGTTAFLEKRKANFQGR</sequence>
<reference evidence="4 5" key="1">
    <citation type="submission" date="2017-11" db="EMBL/GenBank/DDBJ databases">
        <title>Rhodohalobacter 15182 sp. nov., isolated from a salt lake.</title>
        <authorList>
            <person name="Han S."/>
        </authorList>
    </citation>
    <scope>NUCLEOTIDE SEQUENCE [LARGE SCALE GENOMIC DNA]</scope>
    <source>
        <strain evidence="4 5">15182</strain>
    </source>
</reference>
<comment type="similarity">
    <text evidence="1 3">Belongs to the enoyl-CoA hydratase/isomerase family.</text>
</comment>
<dbReference type="GO" id="GO:0016829">
    <property type="term" value="F:lyase activity"/>
    <property type="evidence" value="ECO:0007669"/>
    <property type="project" value="UniProtKB-KW"/>
</dbReference>
<evidence type="ECO:0000256" key="3">
    <source>
        <dbReference type="RuleBase" id="RU003707"/>
    </source>
</evidence>
<proteinExistence type="inferred from homology"/>
<dbReference type="PANTHER" id="PTHR11941">
    <property type="entry name" value="ENOYL-COA HYDRATASE-RELATED"/>
    <property type="match status" value="1"/>
</dbReference>
<dbReference type="PROSITE" id="PS00166">
    <property type="entry name" value="ENOYL_COA_HYDRATASE"/>
    <property type="match status" value="1"/>
</dbReference>
<organism evidence="4 5">
    <name type="scientific">Rhodohalobacter barkolensis</name>
    <dbReference type="NCBI Taxonomy" id="2053187"/>
    <lineage>
        <taxon>Bacteria</taxon>
        <taxon>Pseudomonadati</taxon>
        <taxon>Balneolota</taxon>
        <taxon>Balneolia</taxon>
        <taxon>Balneolales</taxon>
        <taxon>Balneolaceae</taxon>
        <taxon>Rhodohalobacter</taxon>
    </lineage>
</organism>
<dbReference type="InterPro" id="IPR029045">
    <property type="entry name" value="ClpP/crotonase-like_dom_sf"/>
</dbReference>
<dbReference type="Gene3D" id="3.90.226.10">
    <property type="entry name" value="2-enoyl-CoA Hydratase, Chain A, domain 1"/>
    <property type="match status" value="1"/>
</dbReference>
<evidence type="ECO:0000256" key="1">
    <source>
        <dbReference type="ARBA" id="ARBA00005254"/>
    </source>
</evidence>
<dbReference type="GO" id="GO:0006635">
    <property type="term" value="P:fatty acid beta-oxidation"/>
    <property type="evidence" value="ECO:0007669"/>
    <property type="project" value="TreeGrafter"/>
</dbReference>
<keyword evidence="2" id="KW-0456">Lyase</keyword>
<evidence type="ECO:0000256" key="2">
    <source>
        <dbReference type="ARBA" id="ARBA00023239"/>
    </source>
</evidence>
<dbReference type="InterPro" id="IPR014748">
    <property type="entry name" value="Enoyl-CoA_hydra_C"/>
</dbReference>